<dbReference type="GO" id="GO:0035312">
    <property type="term" value="F:5'-3' DNA exonuclease activity"/>
    <property type="evidence" value="ECO:0007669"/>
    <property type="project" value="TreeGrafter"/>
</dbReference>
<gene>
    <name evidence="2" type="ORF">V5E97_21525</name>
</gene>
<dbReference type="InterPro" id="IPR016195">
    <property type="entry name" value="Pol/histidinol_Pase-like"/>
</dbReference>
<protein>
    <submittedName>
        <fullName evidence="2">PHP domain-containing protein</fullName>
    </submittedName>
</protein>
<feature type="region of interest" description="Disordered" evidence="1">
    <location>
        <begin position="252"/>
        <end position="278"/>
    </location>
</feature>
<proteinExistence type="predicted"/>
<evidence type="ECO:0000313" key="2">
    <source>
        <dbReference type="EMBL" id="XBH00933.1"/>
    </source>
</evidence>
<dbReference type="GO" id="GO:0004534">
    <property type="term" value="F:5'-3' RNA exonuclease activity"/>
    <property type="evidence" value="ECO:0007669"/>
    <property type="project" value="TreeGrafter"/>
</dbReference>
<sequence>MIAAANIGLSALAITDHDTLSALAVARPEATRLGLELVGGIELTAEFEGREVHILGHFVRDDEPALVAVTMTLRRDRVQRLKGMVDRLAELGLSVDLTALGRAFPRATLGRRHLAEWLVRTGQVAGHREAFARYLGDDGPAHVPKPRLAAAVAIALVQAAGGVAGLAHPPYDLRELALRNLVEAGLGSMEVEGHGIDARRGQRLRDWADRYQLVPIAGSDFHAADRPGRWIGSITTPGADLERLRKRADRFPLPSHSVSDAPIDPKDSDVGRCLAAEH</sequence>
<name>A0AAU7C744_9BACT</name>
<organism evidence="2">
    <name type="scientific">Singulisphaera sp. Ch08</name>
    <dbReference type="NCBI Taxonomy" id="3120278"/>
    <lineage>
        <taxon>Bacteria</taxon>
        <taxon>Pseudomonadati</taxon>
        <taxon>Planctomycetota</taxon>
        <taxon>Planctomycetia</taxon>
        <taxon>Isosphaerales</taxon>
        <taxon>Isosphaeraceae</taxon>
        <taxon>Singulisphaera</taxon>
    </lineage>
</organism>
<reference evidence="2" key="1">
    <citation type="submission" date="2024-05" db="EMBL/GenBank/DDBJ databases">
        <title>Planctomycetes of the genus Singulisphaera possess chitinolytic capabilities.</title>
        <authorList>
            <person name="Ivanova A."/>
        </authorList>
    </citation>
    <scope>NUCLEOTIDE SEQUENCE</scope>
    <source>
        <strain evidence="2">Ch08T</strain>
    </source>
</reference>
<dbReference type="RefSeq" id="WP_406693615.1">
    <property type="nucleotide sequence ID" value="NZ_CP155447.1"/>
</dbReference>
<dbReference type="PANTHER" id="PTHR42924:SF3">
    <property type="entry name" value="POLYMERASE_HISTIDINOL PHOSPHATASE N-TERMINAL DOMAIN-CONTAINING PROTEIN"/>
    <property type="match status" value="1"/>
</dbReference>
<evidence type="ECO:0000256" key="1">
    <source>
        <dbReference type="SAM" id="MobiDB-lite"/>
    </source>
</evidence>
<feature type="compositionally biased region" description="Basic and acidic residues" evidence="1">
    <location>
        <begin position="263"/>
        <end position="278"/>
    </location>
</feature>
<accession>A0AAU7C744</accession>
<dbReference type="Gene3D" id="1.10.150.650">
    <property type="match status" value="1"/>
</dbReference>
<dbReference type="Gene3D" id="3.20.20.140">
    <property type="entry name" value="Metal-dependent hydrolases"/>
    <property type="match status" value="1"/>
</dbReference>
<dbReference type="EMBL" id="CP155447">
    <property type="protein sequence ID" value="XBH00933.1"/>
    <property type="molecule type" value="Genomic_DNA"/>
</dbReference>
<dbReference type="SUPFAM" id="SSF89550">
    <property type="entry name" value="PHP domain-like"/>
    <property type="match status" value="1"/>
</dbReference>
<dbReference type="PANTHER" id="PTHR42924">
    <property type="entry name" value="EXONUCLEASE"/>
    <property type="match status" value="1"/>
</dbReference>
<dbReference type="AlphaFoldDB" id="A0AAU7C744"/>
<dbReference type="InterPro" id="IPR052018">
    <property type="entry name" value="PHP_domain"/>
</dbReference>